<evidence type="ECO:0000313" key="3">
    <source>
        <dbReference type="Proteomes" id="UP000293912"/>
    </source>
</evidence>
<feature type="region of interest" description="Disordered" evidence="1">
    <location>
        <begin position="111"/>
        <end position="145"/>
    </location>
</feature>
<dbReference type="EMBL" id="CP037867">
    <property type="protein sequence ID" value="QBM28484.1"/>
    <property type="molecule type" value="Genomic_DNA"/>
</dbReference>
<reference evidence="2 3" key="1">
    <citation type="submission" date="2019-03" db="EMBL/GenBank/DDBJ databases">
        <authorList>
            <person name="Sebastian G."/>
            <person name="Baumann P."/>
            <person name="Ruckert C."/>
            <person name="Kalinowski J."/>
            <person name="Nebel B."/>
            <person name="Takors R."/>
            <person name="Blombach B."/>
        </authorList>
    </citation>
    <scope>NUCLEOTIDE SEQUENCE [LARGE SCALE GENOMIC DNA]</scope>
    <source>
        <strain evidence="2 3">DSM 1084</strain>
    </source>
</reference>
<proteinExistence type="predicted"/>
<organism evidence="2 3">
    <name type="scientific">Hydrogenophaga pseudoflava</name>
    <name type="common">Pseudomonas carboxydoflava</name>
    <dbReference type="NCBI Taxonomy" id="47421"/>
    <lineage>
        <taxon>Bacteria</taxon>
        <taxon>Pseudomonadati</taxon>
        <taxon>Pseudomonadota</taxon>
        <taxon>Betaproteobacteria</taxon>
        <taxon>Burkholderiales</taxon>
        <taxon>Comamonadaceae</taxon>
        <taxon>Hydrogenophaga</taxon>
    </lineage>
</organism>
<dbReference type="RefSeq" id="WP_133156784.1">
    <property type="nucleotide sequence ID" value="NZ_CP037867.1"/>
</dbReference>
<accession>A0A4P6X456</accession>
<protein>
    <submittedName>
        <fullName evidence="2">Uncharacterized protein</fullName>
    </submittedName>
</protein>
<keyword evidence="3" id="KW-1185">Reference proteome</keyword>
<dbReference type="Proteomes" id="UP000293912">
    <property type="component" value="Chromosome"/>
</dbReference>
<evidence type="ECO:0000256" key="1">
    <source>
        <dbReference type="SAM" id="MobiDB-lite"/>
    </source>
</evidence>
<dbReference type="KEGG" id="hpse:HPF_12360"/>
<name>A0A4P6X456_HYDPS</name>
<gene>
    <name evidence="2" type="ORF">HPF_12360</name>
</gene>
<feature type="compositionally biased region" description="Acidic residues" evidence="1">
    <location>
        <begin position="117"/>
        <end position="135"/>
    </location>
</feature>
<feature type="compositionally biased region" description="Low complexity" evidence="1">
    <location>
        <begin position="136"/>
        <end position="145"/>
    </location>
</feature>
<dbReference type="AlphaFoldDB" id="A0A4P6X456"/>
<sequence>MSLKQLVHTAHQSLQAQAGCDVRRSHVYELLAAALGYQSWASFHADALLVDAGAGATPDGIAPRVSGRARQMGYPQPSADTFAQVLAALTSEHRLGALRWSTLEQVLFPPRRRDEGDAADDEADDWEDEEADWDEPSVPASAPAAVPEHFRSSTLLLESLERAAAQEPRAHFMLAALHRCAKPNPYLYEESLKGRELNSTEQGWVENYLRLEPRYRQYQSHLKAAAMGGVRAAALEYGTVFGDGEFIALAERLEGDVDALEMAKSAATPEARGRWLRKAAEEGSWQALQEMAHQGDSWAEDRVGSKADSGWLRRVAERALDQGDAHRAWTWQYVALARGADLTSSTLAARHDGGRNDGQFYDSDFGGPLYVDGDEGLNLPEISKADHKAAKAKAQEILRQ</sequence>
<evidence type="ECO:0000313" key="2">
    <source>
        <dbReference type="EMBL" id="QBM28484.1"/>
    </source>
</evidence>